<reference evidence="12" key="2">
    <citation type="submission" date="2022-10" db="EMBL/GenBank/DDBJ databases">
        <authorList>
            <consortium name="ENA_rothamsted_submissions"/>
            <consortium name="culmorum"/>
            <person name="King R."/>
        </authorList>
    </citation>
    <scope>NUCLEOTIDE SEQUENCE</scope>
</reference>
<dbReference type="PROSITE" id="PS00022">
    <property type="entry name" value="EGF_1"/>
    <property type="match status" value="3"/>
</dbReference>
<keyword evidence="13" id="KW-1185">Reference proteome</keyword>
<keyword evidence="9" id="KW-0812">Transmembrane</keyword>
<protein>
    <recommendedName>
        <fullName evidence="14">Cubilin</fullName>
    </recommendedName>
</protein>
<feature type="disulfide bond" evidence="7">
    <location>
        <begin position="405"/>
        <end position="414"/>
    </location>
</feature>
<dbReference type="InterPro" id="IPR035914">
    <property type="entry name" value="Sperma_CUB_dom_sf"/>
</dbReference>
<feature type="domain" description="EGF-like" evidence="11">
    <location>
        <begin position="420"/>
        <end position="458"/>
    </location>
</feature>
<dbReference type="CDD" id="cd00041">
    <property type="entry name" value="CUB"/>
    <property type="match status" value="2"/>
</dbReference>
<keyword evidence="1 7" id="KW-0245">EGF-like domain</keyword>
<evidence type="ECO:0008006" key="14">
    <source>
        <dbReference type="Google" id="ProtNLM"/>
    </source>
</evidence>
<evidence type="ECO:0000259" key="11">
    <source>
        <dbReference type="PROSITE" id="PS50026"/>
    </source>
</evidence>
<dbReference type="OrthoDB" id="418245at2759"/>
<evidence type="ECO:0000256" key="6">
    <source>
        <dbReference type="PROSITE-ProRule" id="PRU00059"/>
    </source>
</evidence>
<proteinExistence type="predicted"/>
<sequence length="564" mass="62457">MASVTVEQKSKPRVLSSPNHPNHYDNDLDYWVHIIGPPDTRLVIIFHKIELEYQKDCLYDYIELRDPSNMKSSRYCGSVGVTKWVAADRRAVLHFHSDYNNQGAGFSLSWHAVELTGCPSQTFTSKEGTIRSPNYPNFLLPNLDCTIDILAPAGKRVFLNISSFDFGYGTFKNGVPFNFSNDIPEYSFLEVQIDLQTMPIRPFVDPNILTNGLFVSQSEILRLRLKTGENVTGMGFLAHFKTVGFLNVSHVVEVWAGGGQLAPPNWPGAAPARASLSTRLLALPRHTLALALHRAALPPDDRPHHASPCGPGHGWIQVKDSYADNNGTEWILCDSNRSKRKVESSAPLVINSYLHVLTVTQHADPEYHNKLLLLPDETNLESCYPNPCMHGGHCVSDDTKAICRCAGYYTGIFCSLTACERSPCVFGNCSLVASGEGSGSGSGFTCACARGWRGVRCAERVRACAARPCNNRGACTERDGGFLCQCNPSWKGKRCEIPNPTPNIVGLGTRMLQEPFWLGLFAVFTVLGMVGLVWCAKRHFPEKIEKLLAEEADRCARRKFFLDL</sequence>
<dbReference type="Pfam" id="PF00431">
    <property type="entry name" value="CUB"/>
    <property type="match status" value="2"/>
</dbReference>
<feature type="disulfide bond" evidence="7">
    <location>
        <begin position="448"/>
        <end position="457"/>
    </location>
</feature>
<evidence type="ECO:0000313" key="12">
    <source>
        <dbReference type="EMBL" id="CAG9794076.1"/>
    </source>
</evidence>
<dbReference type="PROSITE" id="PS50026">
    <property type="entry name" value="EGF_3"/>
    <property type="match status" value="3"/>
</dbReference>
<feature type="domain" description="EGF-like" evidence="11">
    <location>
        <begin position="379"/>
        <end position="415"/>
    </location>
</feature>
<dbReference type="AlphaFoldDB" id="A0A9N9RCM4"/>
<dbReference type="Proteomes" id="UP001153714">
    <property type="component" value="Chromosome 6"/>
</dbReference>
<dbReference type="SUPFAM" id="SSF57196">
    <property type="entry name" value="EGF/Laminin"/>
    <property type="match status" value="2"/>
</dbReference>
<evidence type="ECO:0000256" key="5">
    <source>
        <dbReference type="ARBA" id="ARBA00023180"/>
    </source>
</evidence>
<keyword evidence="9" id="KW-0472">Membrane</keyword>
<dbReference type="PANTHER" id="PTHR24251:SF37">
    <property type="entry name" value="CUB DOMAIN-CONTAINING PROTEIN"/>
    <property type="match status" value="1"/>
</dbReference>
<dbReference type="InterPro" id="IPR000742">
    <property type="entry name" value="EGF"/>
</dbReference>
<evidence type="ECO:0000256" key="7">
    <source>
        <dbReference type="PROSITE-ProRule" id="PRU00076"/>
    </source>
</evidence>
<keyword evidence="4 7" id="KW-1015">Disulfide bond</keyword>
<dbReference type="InterPro" id="IPR001881">
    <property type="entry name" value="EGF-like_Ca-bd_dom"/>
</dbReference>
<evidence type="ECO:0000256" key="8">
    <source>
        <dbReference type="SAM" id="MobiDB-lite"/>
    </source>
</evidence>
<feature type="disulfide bond" evidence="6">
    <location>
        <begin position="118"/>
        <end position="145"/>
    </location>
</feature>
<dbReference type="InterPro" id="IPR000859">
    <property type="entry name" value="CUB_dom"/>
</dbReference>
<dbReference type="SUPFAM" id="SSF49854">
    <property type="entry name" value="Spermadhesin, CUB domain"/>
    <property type="match status" value="2"/>
</dbReference>
<dbReference type="SMART" id="SM00179">
    <property type="entry name" value="EGF_CA"/>
    <property type="match status" value="2"/>
</dbReference>
<evidence type="ECO:0000256" key="3">
    <source>
        <dbReference type="ARBA" id="ARBA00022737"/>
    </source>
</evidence>
<evidence type="ECO:0000256" key="9">
    <source>
        <dbReference type="SAM" id="Phobius"/>
    </source>
</evidence>
<dbReference type="PROSITE" id="PS01180">
    <property type="entry name" value="CUB"/>
    <property type="match status" value="2"/>
</dbReference>
<comment type="caution">
    <text evidence="7">Lacks conserved residue(s) required for the propagation of feature annotation.</text>
</comment>
<dbReference type="SMART" id="SM00042">
    <property type="entry name" value="CUB"/>
    <property type="match status" value="2"/>
</dbReference>
<feature type="disulfide bond" evidence="7">
    <location>
        <begin position="486"/>
        <end position="495"/>
    </location>
</feature>
<dbReference type="FunFam" id="2.10.25.10:FF:000173">
    <property type="entry name" value="Neurogenic locus notch protein 2"/>
    <property type="match status" value="1"/>
</dbReference>
<gene>
    <name evidence="12" type="ORF">DIATSA_LOCUS11477</name>
</gene>
<dbReference type="SMART" id="SM00181">
    <property type="entry name" value="EGF"/>
    <property type="match status" value="3"/>
</dbReference>
<dbReference type="GO" id="GO:0005509">
    <property type="term" value="F:calcium ion binding"/>
    <property type="evidence" value="ECO:0007669"/>
    <property type="project" value="InterPro"/>
</dbReference>
<dbReference type="Gene3D" id="2.60.120.290">
    <property type="entry name" value="Spermadhesin, CUB domain"/>
    <property type="match status" value="2"/>
</dbReference>
<keyword evidence="5" id="KW-0325">Glycoprotein</keyword>
<keyword evidence="3" id="KW-0677">Repeat</keyword>
<evidence type="ECO:0000256" key="2">
    <source>
        <dbReference type="ARBA" id="ARBA00022729"/>
    </source>
</evidence>
<keyword evidence="2" id="KW-0732">Signal</keyword>
<dbReference type="PANTHER" id="PTHR24251">
    <property type="entry name" value="OVOCHYMASE-RELATED"/>
    <property type="match status" value="1"/>
</dbReference>
<evidence type="ECO:0000313" key="13">
    <source>
        <dbReference type="Proteomes" id="UP001153714"/>
    </source>
</evidence>
<accession>A0A9N9RCM4</accession>
<feature type="domain" description="CUB" evidence="10">
    <location>
        <begin position="2"/>
        <end position="113"/>
    </location>
</feature>
<feature type="domain" description="EGF-like" evidence="11">
    <location>
        <begin position="460"/>
        <end position="496"/>
    </location>
</feature>
<reference evidence="12" key="1">
    <citation type="submission" date="2021-12" db="EMBL/GenBank/DDBJ databases">
        <authorList>
            <person name="King R."/>
        </authorList>
    </citation>
    <scope>NUCLEOTIDE SEQUENCE</scope>
</reference>
<keyword evidence="9" id="KW-1133">Transmembrane helix</keyword>
<evidence type="ECO:0000256" key="1">
    <source>
        <dbReference type="ARBA" id="ARBA00022536"/>
    </source>
</evidence>
<dbReference type="CDD" id="cd00054">
    <property type="entry name" value="EGF_CA"/>
    <property type="match status" value="1"/>
</dbReference>
<dbReference type="PROSITE" id="PS01186">
    <property type="entry name" value="EGF_2"/>
    <property type="match status" value="1"/>
</dbReference>
<name>A0A9N9RCM4_9NEOP</name>
<dbReference type="EMBL" id="OU893337">
    <property type="protein sequence ID" value="CAG9794076.1"/>
    <property type="molecule type" value="Genomic_DNA"/>
</dbReference>
<dbReference type="Pfam" id="PF00008">
    <property type="entry name" value="EGF"/>
    <property type="match status" value="1"/>
</dbReference>
<evidence type="ECO:0000259" key="10">
    <source>
        <dbReference type="PROSITE" id="PS01180"/>
    </source>
</evidence>
<feature type="transmembrane region" description="Helical" evidence="9">
    <location>
        <begin position="516"/>
        <end position="536"/>
    </location>
</feature>
<organism evidence="12 13">
    <name type="scientific">Diatraea saccharalis</name>
    <name type="common">sugarcane borer</name>
    <dbReference type="NCBI Taxonomy" id="40085"/>
    <lineage>
        <taxon>Eukaryota</taxon>
        <taxon>Metazoa</taxon>
        <taxon>Ecdysozoa</taxon>
        <taxon>Arthropoda</taxon>
        <taxon>Hexapoda</taxon>
        <taxon>Insecta</taxon>
        <taxon>Pterygota</taxon>
        <taxon>Neoptera</taxon>
        <taxon>Endopterygota</taxon>
        <taxon>Lepidoptera</taxon>
        <taxon>Glossata</taxon>
        <taxon>Ditrysia</taxon>
        <taxon>Pyraloidea</taxon>
        <taxon>Crambidae</taxon>
        <taxon>Crambinae</taxon>
        <taxon>Diatraea</taxon>
    </lineage>
</organism>
<evidence type="ECO:0000256" key="4">
    <source>
        <dbReference type="ARBA" id="ARBA00023157"/>
    </source>
</evidence>
<feature type="disulfide bond" evidence="7">
    <location>
        <begin position="429"/>
        <end position="446"/>
    </location>
</feature>
<dbReference type="Gene3D" id="2.10.25.10">
    <property type="entry name" value="Laminin"/>
    <property type="match status" value="3"/>
</dbReference>
<feature type="region of interest" description="Disordered" evidence="8">
    <location>
        <begin position="1"/>
        <end position="20"/>
    </location>
</feature>
<feature type="domain" description="CUB" evidence="10">
    <location>
        <begin position="118"/>
        <end position="243"/>
    </location>
</feature>